<dbReference type="GO" id="GO:0004090">
    <property type="term" value="F:carbonyl reductase (NADPH) activity"/>
    <property type="evidence" value="ECO:0007669"/>
    <property type="project" value="TreeGrafter"/>
</dbReference>
<evidence type="ECO:0000256" key="1">
    <source>
        <dbReference type="ARBA" id="ARBA00022857"/>
    </source>
</evidence>
<dbReference type="EMBL" id="LNIX01000007">
    <property type="protein sequence ID" value="OXA51996.1"/>
    <property type="molecule type" value="Genomic_DNA"/>
</dbReference>
<evidence type="ECO:0000256" key="2">
    <source>
        <dbReference type="ARBA" id="ARBA00023002"/>
    </source>
</evidence>
<dbReference type="PANTHER" id="PTHR43544:SF7">
    <property type="entry name" value="NADB-LER2"/>
    <property type="match status" value="1"/>
</dbReference>
<dbReference type="Pfam" id="PF00106">
    <property type="entry name" value="adh_short"/>
    <property type="match status" value="1"/>
</dbReference>
<dbReference type="GO" id="GO:0005737">
    <property type="term" value="C:cytoplasm"/>
    <property type="evidence" value="ECO:0007669"/>
    <property type="project" value="TreeGrafter"/>
</dbReference>
<dbReference type="AlphaFoldDB" id="A0A226E616"/>
<dbReference type="Gene3D" id="3.40.50.720">
    <property type="entry name" value="NAD(P)-binding Rossmann-like Domain"/>
    <property type="match status" value="1"/>
</dbReference>
<evidence type="ECO:0000313" key="3">
    <source>
        <dbReference type="EMBL" id="OXA51996.1"/>
    </source>
</evidence>
<dbReference type="InterPro" id="IPR002347">
    <property type="entry name" value="SDR_fam"/>
</dbReference>
<organism evidence="3 4">
    <name type="scientific">Folsomia candida</name>
    <name type="common">Springtail</name>
    <dbReference type="NCBI Taxonomy" id="158441"/>
    <lineage>
        <taxon>Eukaryota</taxon>
        <taxon>Metazoa</taxon>
        <taxon>Ecdysozoa</taxon>
        <taxon>Arthropoda</taxon>
        <taxon>Hexapoda</taxon>
        <taxon>Collembola</taxon>
        <taxon>Entomobryomorpha</taxon>
        <taxon>Isotomoidea</taxon>
        <taxon>Isotomidae</taxon>
        <taxon>Proisotominae</taxon>
        <taxon>Folsomia</taxon>
    </lineage>
</organism>
<keyword evidence="4" id="KW-1185">Reference proteome</keyword>
<keyword evidence="2" id="KW-0560">Oxidoreductase</keyword>
<comment type="caution">
    <text evidence="3">The sequence shown here is derived from an EMBL/GenBank/DDBJ whole genome shotgun (WGS) entry which is preliminary data.</text>
</comment>
<dbReference type="SUPFAM" id="SSF51735">
    <property type="entry name" value="NAD(P)-binding Rossmann-fold domains"/>
    <property type="match status" value="1"/>
</dbReference>
<dbReference type="InterPro" id="IPR036291">
    <property type="entry name" value="NAD(P)-bd_dom_sf"/>
</dbReference>
<proteinExistence type="predicted"/>
<gene>
    <name evidence="3" type="ORF">Fcan01_13246</name>
</gene>
<dbReference type="Proteomes" id="UP000198287">
    <property type="component" value="Unassembled WGS sequence"/>
</dbReference>
<evidence type="ECO:0000313" key="4">
    <source>
        <dbReference type="Proteomes" id="UP000198287"/>
    </source>
</evidence>
<name>A0A226E616_FOLCA</name>
<dbReference type="PANTHER" id="PTHR43544">
    <property type="entry name" value="SHORT-CHAIN DEHYDROGENASE/REDUCTASE"/>
    <property type="match status" value="1"/>
</dbReference>
<accession>A0A226E616</accession>
<protein>
    <recommendedName>
        <fullName evidence="5">C-factor</fullName>
    </recommendedName>
</protein>
<keyword evidence="1" id="KW-0521">NADP</keyword>
<dbReference type="PRINTS" id="PR00081">
    <property type="entry name" value="GDHRDH"/>
</dbReference>
<dbReference type="InterPro" id="IPR051468">
    <property type="entry name" value="Fungal_SecMetab_SDRs"/>
</dbReference>
<dbReference type="OrthoDB" id="5296at2759"/>
<reference evidence="3 4" key="1">
    <citation type="submission" date="2015-12" db="EMBL/GenBank/DDBJ databases">
        <title>The genome of Folsomia candida.</title>
        <authorList>
            <person name="Faddeeva A."/>
            <person name="Derks M.F."/>
            <person name="Anvar Y."/>
            <person name="Smit S."/>
            <person name="Van Straalen N."/>
            <person name="Roelofs D."/>
        </authorList>
    </citation>
    <scope>NUCLEOTIDE SEQUENCE [LARGE SCALE GENOMIC DNA]</scope>
    <source>
        <strain evidence="3 4">VU population</strain>
        <tissue evidence="3">Whole body</tissue>
    </source>
</reference>
<evidence type="ECO:0008006" key="5">
    <source>
        <dbReference type="Google" id="ProtNLM"/>
    </source>
</evidence>
<sequence>MKMPMSTAVKHIFITGANRGIGFQLIKKMLPEFKPEKVFATYRDPEKSKELKDFAAHHPNVQLIQLDIRDFDKYEEVAMVVDAATEGQGLNLLINNAGVTSKVAKITAIRKSELTDNFETNTIAPILLTKALLPLLEKASGLNPDSPVGDPYKAMIRVECMHIDVAALNAATRSMSLDFKKSKIIAVALHPGWVKTVFKYNGLGFEFAFWKIPHYPKLDSKPCRLSIVVMEKETFLNKGLFLKERHPLWESFIRWLDGYQISVADSTTRLFRRLPCWTPCLPGIFQYFAGSSFGACFEQGMVCLADPPLPDDEYLVSPQ</sequence>